<name>A0A1M4EFM5_9ACTN</name>
<keyword evidence="3" id="KW-0274">FAD</keyword>
<dbReference type="EC" id="1.6.99.3" evidence="6"/>
<dbReference type="Gene3D" id="3.50.50.100">
    <property type="match status" value="1"/>
</dbReference>
<accession>A0A1M4EFM5</accession>
<evidence type="ECO:0000256" key="1">
    <source>
        <dbReference type="ARBA" id="ARBA00006442"/>
    </source>
</evidence>
<dbReference type="PRINTS" id="PR00368">
    <property type="entry name" value="FADPNR"/>
</dbReference>
<protein>
    <submittedName>
        <fullName evidence="6">NADH dehydrogenase</fullName>
        <ecNumber evidence="6">1.6.99.3</ecNumber>
    </submittedName>
</protein>
<sequence>MGEKARVRPEIVVLGGGYGGSKVARLLDDVADVTLVDPSDAFMHNVAAWRALVEPEWLDRIFVPYRRLLTHGRFLRDHAVAVDGTRVTLASGAVLRPDHLVLATGSAYPFPAKAGKPDAELAKAEARAAHEALAGAERVLLVGAGPVGLELAGEIKATFPGKHVTLADAAPDILPGPFEQELREELRRQLDELGVELKLGSPLRELPEAPPATAAPIAIATEAGEKLTADVWFRCFGVEPRTGYLRGSLAEARDAQGYVRVDPSLRVLGHERVYAIGDISDADRNMAGFAGRQAELLAANLRALITGEGEAVAYEPQPAVILVPLGPERGAGQLPGQGLVGAEAAAEIKGRAMLVEYSTAHFDAPGSAVS</sequence>
<feature type="domain" description="FAD/NAD(P)-binding" evidence="5">
    <location>
        <begin position="10"/>
        <end position="280"/>
    </location>
</feature>
<dbReference type="InterPro" id="IPR023753">
    <property type="entry name" value="FAD/NAD-binding_dom"/>
</dbReference>
<dbReference type="AlphaFoldDB" id="A0A1M4EFM5"/>
<dbReference type="GO" id="GO:0050660">
    <property type="term" value="F:flavin adenine dinucleotide binding"/>
    <property type="evidence" value="ECO:0007669"/>
    <property type="project" value="TreeGrafter"/>
</dbReference>
<dbReference type="EMBL" id="LT559118">
    <property type="protein sequence ID" value="SBO97602.1"/>
    <property type="molecule type" value="Genomic_DNA"/>
</dbReference>
<dbReference type="PANTHER" id="PTHR43735">
    <property type="entry name" value="APOPTOSIS-INDUCING FACTOR 1"/>
    <property type="match status" value="1"/>
</dbReference>
<keyword evidence="2" id="KW-0285">Flavoprotein</keyword>
<organism evidence="6">
    <name type="scientific">Nonomuraea gerenzanensis</name>
    <dbReference type="NCBI Taxonomy" id="93944"/>
    <lineage>
        <taxon>Bacteria</taxon>
        <taxon>Bacillati</taxon>
        <taxon>Actinomycetota</taxon>
        <taxon>Actinomycetes</taxon>
        <taxon>Streptosporangiales</taxon>
        <taxon>Streptosporangiaceae</taxon>
        <taxon>Nonomuraea</taxon>
    </lineage>
</organism>
<evidence type="ECO:0000256" key="2">
    <source>
        <dbReference type="ARBA" id="ARBA00022630"/>
    </source>
</evidence>
<dbReference type="GO" id="GO:0004174">
    <property type="term" value="F:electron-transferring-flavoprotein dehydrogenase activity"/>
    <property type="evidence" value="ECO:0007669"/>
    <property type="project" value="TreeGrafter"/>
</dbReference>
<evidence type="ECO:0000313" key="6">
    <source>
        <dbReference type="EMBL" id="SBO97602.1"/>
    </source>
</evidence>
<dbReference type="PANTHER" id="PTHR43735:SF3">
    <property type="entry name" value="FERROPTOSIS SUPPRESSOR PROTEIN 1"/>
    <property type="match status" value="1"/>
</dbReference>
<dbReference type="InterPro" id="IPR036188">
    <property type="entry name" value="FAD/NAD-bd_sf"/>
</dbReference>
<keyword evidence="4 6" id="KW-0560">Oxidoreductase</keyword>
<evidence type="ECO:0000259" key="5">
    <source>
        <dbReference type="Pfam" id="PF07992"/>
    </source>
</evidence>
<gene>
    <name evidence="6" type="ORF">BN4615_P7118</name>
</gene>
<dbReference type="GO" id="GO:0005737">
    <property type="term" value="C:cytoplasm"/>
    <property type="evidence" value="ECO:0007669"/>
    <property type="project" value="TreeGrafter"/>
</dbReference>
<dbReference type="Pfam" id="PF07992">
    <property type="entry name" value="Pyr_redox_2"/>
    <property type="match status" value="1"/>
</dbReference>
<evidence type="ECO:0000256" key="4">
    <source>
        <dbReference type="ARBA" id="ARBA00023002"/>
    </source>
</evidence>
<evidence type="ECO:0000256" key="3">
    <source>
        <dbReference type="ARBA" id="ARBA00022827"/>
    </source>
</evidence>
<dbReference type="SUPFAM" id="SSF51905">
    <property type="entry name" value="FAD/NAD(P)-binding domain"/>
    <property type="match status" value="1"/>
</dbReference>
<proteinExistence type="inferred from homology"/>
<reference evidence="6" key="1">
    <citation type="submission" date="2016-04" db="EMBL/GenBank/DDBJ databases">
        <authorList>
            <person name="Evans L.H."/>
            <person name="Alamgir A."/>
            <person name="Owens N."/>
            <person name="Weber N.D."/>
            <person name="Virtaneva K."/>
            <person name="Barbian K."/>
            <person name="Babar A."/>
            <person name="Rosenke K."/>
        </authorList>
    </citation>
    <scope>NUCLEOTIDE SEQUENCE</scope>
    <source>
        <strain evidence="6">Nono1</strain>
    </source>
</reference>
<comment type="similarity">
    <text evidence="1">Belongs to the FAD-dependent oxidoreductase family.</text>
</comment>